<dbReference type="Proteomes" id="UP000031561">
    <property type="component" value="Unassembled WGS sequence"/>
</dbReference>
<comment type="subcellular location">
    <subcellularLocation>
        <location evidence="1">Endomembrane system</location>
        <topology evidence="1">Peripheral membrane protein</topology>
    </subcellularLocation>
</comment>
<evidence type="ECO:0000256" key="3">
    <source>
        <dbReference type="ARBA" id="ARBA00022448"/>
    </source>
</evidence>
<name>A0ABD4T8I1_9CYAN</name>
<comment type="similarity">
    <text evidence="2">Belongs to the ATPase epsilon chain family.</text>
</comment>
<dbReference type="InterPro" id="IPR024037">
    <property type="entry name" value="Alt_ATP_synth_F1_esu"/>
</dbReference>
<evidence type="ECO:0000259" key="7">
    <source>
        <dbReference type="Pfam" id="PF02823"/>
    </source>
</evidence>
<dbReference type="Pfam" id="PF02823">
    <property type="entry name" value="ATP-synt_DE_N"/>
    <property type="match status" value="1"/>
</dbReference>
<organism evidence="8 9">
    <name type="scientific">Lyngbya confervoides BDU141951</name>
    <dbReference type="NCBI Taxonomy" id="1574623"/>
    <lineage>
        <taxon>Bacteria</taxon>
        <taxon>Bacillati</taxon>
        <taxon>Cyanobacteriota</taxon>
        <taxon>Cyanophyceae</taxon>
        <taxon>Oscillatoriophycideae</taxon>
        <taxon>Oscillatoriales</taxon>
        <taxon>Microcoleaceae</taxon>
        <taxon>Lyngbya</taxon>
    </lineage>
</organism>
<dbReference type="SUPFAM" id="SSF51344">
    <property type="entry name" value="Epsilon subunit of F1F0-ATP synthase N-terminal domain"/>
    <property type="match status" value="1"/>
</dbReference>
<dbReference type="InterPro" id="IPR036771">
    <property type="entry name" value="ATPsynth_dsu/esu_N"/>
</dbReference>
<keyword evidence="9" id="KW-1185">Reference proteome</keyword>
<evidence type="ECO:0000256" key="5">
    <source>
        <dbReference type="ARBA" id="ARBA00023136"/>
    </source>
</evidence>
<evidence type="ECO:0000313" key="8">
    <source>
        <dbReference type="EMBL" id="MCM1984936.1"/>
    </source>
</evidence>
<dbReference type="NCBIfam" id="TIGR03166">
    <property type="entry name" value="alt_F1F0_F1_eps"/>
    <property type="match status" value="1"/>
</dbReference>
<dbReference type="GO" id="GO:0012505">
    <property type="term" value="C:endomembrane system"/>
    <property type="evidence" value="ECO:0007669"/>
    <property type="project" value="UniProtKB-SubCell"/>
</dbReference>
<keyword evidence="5" id="KW-0472">Membrane</keyword>
<dbReference type="NCBIfam" id="NF004871">
    <property type="entry name" value="PRK06228.1"/>
    <property type="match status" value="1"/>
</dbReference>
<keyword evidence="6" id="KW-0066">ATP synthesis</keyword>
<gene>
    <name evidence="8" type="ORF">QQ91_0019105</name>
</gene>
<dbReference type="AlphaFoldDB" id="A0ABD4T8I1"/>
<keyword evidence="3" id="KW-0813">Transport</keyword>
<sequence length="127" mass="14197">MQLTVCLPQKILIQTGVVKVTAESAHGLFCLLPRHIDCLTVLVPGLLTYLTPEGSEKFLAIDEGILVKCGEQVRVSTRHGIQGQDLLDLQRQVRQHFQTLDEQERRTRAALAKLEAGLVRHFITDLS</sequence>
<dbReference type="CDD" id="cd12152">
    <property type="entry name" value="F1-ATPase_delta"/>
    <property type="match status" value="1"/>
</dbReference>
<keyword evidence="6" id="KW-0139">CF(1)</keyword>
<feature type="domain" description="ATP synthase F1 complex delta/epsilon subunit N-terminal" evidence="7">
    <location>
        <begin position="1"/>
        <end position="78"/>
    </location>
</feature>
<evidence type="ECO:0000256" key="1">
    <source>
        <dbReference type="ARBA" id="ARBA00004184"/>
    </source>
</evidence>
<protein>
    <submittedName>
        <fullName evidence="8">F0F1 ATP synthase subunit epsilon</fullName>
    </submittedName>
</protein>
<dbReference type="GO" id="GO:0006811">
    <property type="term" value="P:monoatomic ion transport"/>
    <property type="evidence" value="ECO:0007669"/>
    <property type="project" value="UniProtKB-KW"/>
</dbReference>
<dbReference type="RefSeq" id="WP_166277482.1">
    <property type="nucleotide sequence ID" value="NZ_JTHE03000106.1"/>
</dbReference>
<evidence type="ECO:0000256" key="4">
    <source>
        <dbReference type="ARBA" id="ARBA00023065"/>
    </source>
</evidence>
<accession>A0ABD4T8I1</accession>
<dbReference type="InterPro" id="IPR001469">
    <property type="entry name" value="ATP_synth_F1_dsu/esu"/>
</dbReference>
<proteinExistence type="inferred from homology"/>
<evidence type="ECO:0000256" key="6">
    <source>
        <dbReference type="ARBA" id="ARBA00023196"/>
    </source>
</evidence>
<evidence type="ECO:0000313" key="9">
    <source>
        <dbReference type="Proteomes" id="UP000031561"/>
    </source>
</evidence>
<keyword evidence="4" id="KW-0406">Ion transport</keyword>
<evidence type="ECO:0000256" key="2">
    <source>
        <dbReference type="ARBA" id="ARBA00005712"/>
    </source>
</evidence>
<comment type="caution">
    <text evidence="8">The sequence shown here is derived from an EMBL/GenBank/DDBJ whole genome shotgun (WGS) entry which is preliminary data.</text>
</comment>
<dbReference type="InterPro" id="IPR020546">
    <property type="entry name" value="ATP_synth_F1_dsu/esu_N"/>
</dbReference>
<dbReference type="GO" id="GO:0045259">
    <property type="term" value="C:proton-transporting ATP synthase complex"/>
    <property type="evidence" value="ECO:0007669"/>
    <property type="project" value="UniProtKB-KW"/>
</dbReference>
<dbReference type="Gene3D" id="2.60.15.10">
    <property type="entry name" value="F0F1 ATP synthase delta/epsilon subunit, N-terminal"/>
    <property type="match status" value="1"/>
</dbReference>
<dbReference type="EMBL" id="JTHE03000106">
    <property type="protein sequence ID" value="MCM1984936.1"/>
    <property type="molecule type" value="Genomic_DNA"/>
</dbReference>
<reference evidence="8 9" key="1">
    <citation type="journal article" date="2015" name="Genome Announc.">
        <title>Draft Genome Sequence of Filamentous Marine Cyanobacterium Lyngbya confervoides Strain BDU141951.</title>
        <authorList>
            <person name="Chandrababunaidu M.M."/>
            <person name="Sen D."/>
            <person name="Tripathy S."/>
        </authorList>
    </citation>
    <scope>NUCLEOTIDE SEQUENCE [LARGE SCALE GENOMIC DNA]</scope>
    <source>
        <strain evidence="8 9">BDU141951</strain>
    </source>
</reference>